<reference evidence="5 6" key="1">
    <citation type="journal article" date="2009" name="Stand. Genomic Sci.">
        <title>Complete genome sequence of Pirellula staleyi type strain (ATCC 27377).</title>
        <authorList>
            <person name="Clum A."/>
            <person name="Tindall B.J."/>
            <person name="Sikorski J."/>
            <person name="Ivanova N."/>
            <person name="Mavrommatis K."/>
            <person name="Lucas S."/>
            <person name="Glavina del Rio T."/>
            <person name="Nolan M."/>
            <person name="Chen F."/>
            <person name="Tice H."/>
            <person name="Pitluck S."/>
            <person name="Cheng J.F."/>
            <person name="Chertkov O."/>
            <person name="Brettin T."/>
            <person name="Han C."/>
            <person name="Detter J.C."/>
            <person name="Kuske C."/>
            <person name="Bruce D."/>
            <person name="Goodwin L."/>
            <person name="Ovchinikova G."/>
            <person name="Pati A."/>
            <person name="Mikhailova N."/>
            <person name="Chen A."/>
            <person name="Palaniappan K."/>
            <person name="Land M."/>
            <person name="Hauser L."/>
            <person name="Chang Y.J."/>
            <person name="Jeffries C.D."/>
            <person name="Chain P."/>
            <person name="Rohde M."/>
            <person name="Goker M."/>
            <person name="Bristow J."/>
            <person name="Eisen J.A."/>
            <person name="Markowitz V."/>
            <person name="Hugenholtz P."/>
            <person name="Kyrpides N.C."/>
            <person name="Klenk H.P."/>
            <person name="Lapidus A."/>
        </authorList>
    </citation>
    <scope>NUCLEOTIDE SEQUENCE [LARGE SCALE GENOMIC DNA]</scope>
    <source>
        <strain evidence="6">ATCC 27377 / DSM 6068 / ICPB 4128</strain>
    </source>
</reference>
<feature type="domain" description="EcxA zinc-binding" evidence="3">
    <location>
        <begin position="488"/>
        <end position="812"/>
    </location>
</feature>
<dbReference type="HOGENOM" id="CLU_008630_0_0_0"/>
<feature type="signal peptide" evidence="2">
    <location>
        <begin position="1"/>
        <end position="24"/>
    </location>
</feature>
<accession>D2QZG7</accession>
<feature type="chain" id="PRO_5003036104" description="DUF5117 domain-containing protein" evidence="2">
    <location>
        <begin position="25"/>
        <end position="909"/>
    </location>
</feature>
<evidence type="ECO:0000256" key="2">
    <source>
        <dbReference type="SAM" id="SignalP"/>
    </source>
</evidence>
<dbReference type="SUPFAM" id="SSF55486">
    <property type="entry name" value="Metalloproteases ('zincins'), catalytic domain"/>
    <property type="match status" value="1"/>
</dbReference>
<dbReference type="Proteomes" id="UP000001887">
    <property type="component" value="Chromosome"/>
</dbReference>
<keyword evidence="6" id="KW-1185">Reference proteome</keyword>
<dbReference type="InterPro" id="IPR032534">
    <property type="entry name" value="EcxA_zinc-bd"/>
</dbReference>
<dbReference type="CDD" id="cd04276">
    <property type="entry name" value="ZnMc_MMP_like_2"/>
    <property type="match status" value="1"/>
</dbReference>
<keyword evidence="2" id="KW-0732">Signal</keyword>
<dbReference type="AlphaFoldDB" id="D2QZG7"/>
<evidence type="ECO:0008006" key="7">
    <source>
        <dbReference type="Google" id="ProtNLM"/>
    </source>
</evidence>
<dbReference type="GO" id="GO:0008237">
    <property type="term" value="F:metallopeptidase activity"/>
    <property type="evidence" value="ECO:0007669"/>
    <property type="project" value="InterPro"/>
</dbReference>
<feature type="compositionally biased region" description="Basic and acidic residues" evidence="1">
    <location>
        <begin position="608"/>
        <end position="621"/>
    </location>
</feature>
<dbReference type="InterPro" id="IPR033413">
    <property type="entry name" value="DUF5117"/>
</dbReference>
<feature type="region of interest" description="Disordered" evidence="1">
    <location>
        <begin position="22"/>
        <end position="65"/>
    </location>
</feature>
<dbReference type="PANTHER" id="PTHR38478">
    <property type="entry name" value="PEPTIDASE M1A AND M12B"/>
    <property type="match status" value="1"/>
</dbReference>
<dbReference type="EMBL" id="CP001848">
    <property type="protein sequence ID" value="ADB14725.1"/>
    <property type="molecule type" value="Genomic_DNA"/>
</dbReference>
<protein>
    <recommendedName>
        <fullName evidence="7">DUF5117 domain-containing protein</fullName>
    </recommendedName>
</protein>
<dbReference type="Gene3D" id="3.40.390.10">
    <property type="entry name" value="Collagenase (Catalytic Domain)"/>
    <property type="match status" value="1"/>
</dbReference>
<proteinExistence type="predicted"/>
<feature type="compositionally biased region" description="Polar residues" evidence="1">
    <location>
        <begin position="22"/>
        <end position="31"/>
    </location>
</feature>
<dbReference type="Pfam" id="PF17148">
    <property type="entry name" value="DUF5117"/>
    <property type="match status" value="1"/>
</dbReference>
<evidence type="ECO:0000259" key="3">
    <source>
        <dbReference type="Pfam" id="PF16313"/>
    </source>
</evidence>
<sequence length="909" mass="100897" precursor="true">MNVRHGVFALAMACVMAVPSSTWADDTTTPATEKPATGTIAAETPAGSSAGAAGGSATPQPPTPAHVALLKDAKPVSGMLTMYEKGNNLYAELAGGDYTSEYIVLISISRGIGQTPLLGGFSWGFGDDWIWQFRKVGENVHIVRRNVRFKANTGSPEARAVQNAYTDSVLFSLPIITKGPKGGDMVDLTQVFMSDLPQIGQVLQGFIFSPQKSSIAEAKGFPNNMELEIAATYASSGQMEIDTVPDSRGVTINVHYSISKIPTTGYTPRLADDRVGYFLTAVKDFSSKSDRDQFVRYVNRWNLTKADASAEISPPQQPIKFWIEKTVPYKFRKPIYDGIYEWNKAFEAAGFVNALIVDQQPDNAEWDPEDVNYNTFRWITSNAGFAMGPSRVNPYTGQILDADIIFDADFLSFWKEEYENLTPQTIAEMTGGALDIDSNIAPRQRSIFNPRATTAAMDQCMLNRGMSMQLAFGAAAIQAQADPKMTAEQLEKFIMQALKEVTMHEVGHTLGLRHNFKASKWLSLKEQNDPEKTKTGMVASVMDYNPANIVPKEWKQGDYFTSTLGPYDMWAIEYGYKQLSGGTLGEVAELKKIAARSGEKALQYATDEDTRGTDPDPDSNRFDNGSDPIEFAKMRGQILKELLPGLVDRTTKEGDDYTQARRTFNILVSQYGQSMFFLSRYVGGLSTSRSHKGDKDGRMPVVLVDVKLQRDALAMLEEDVFGAKELAFSPELYNQLGWTNWSHWGVSEPTRKDFGVHDFVLQWQSRMLDQMLSSVTLRRMHDAELKAPADQDVLTTAELLERLTKAIYSEVDTVKNGEFTPRKPAISSIRRNLQREYLSRLGYLAMGDTAAPADCQTVAYAQLTDLKNRVKVLLESNDVKLDSYTRAHLLETSSRIEKILDARLTLSAP</sequence>
<gene>
    <name evidence="5" type="ordered locus">Psta_0028</name>
</gene>
<feature type="compositionally biased region" description="Low complexity" evidence="1">
    <location>
        <begin position="41"/>
        <end position="58"/>
    </location>
</feature>
<dbReference type="STRING" id="530564.Psta_0028"/>
<name>D2QZG7_PIRSD</name>
<evidence type="ECO:0000256" key="1">
    <source>
        <dbReference type="SAM" id="MobiDB-lite"/>
    </source>
</evidence>
<dbReference type="InterPro" id="IPR034032">
    <property type="entry name" value="Zn_MMP-like_bac"/>
</dbReference>
<evidence type="ECO:0000313" key="6">
    <source>
        <dbReference type="Proteomes" id="UP000001887"/>
    </source>
</evidence>
<dbReference type="eggNOG" id="COG5549">
    <property type="taxonomic scope" value="Bacteria"/>
</dbReference>
<dbReference type="Pfam" id="PF16313">
    <property type="entry name" value="DUF4953"/>
    <property type="match status" value="1"/>
</dbReference>
<feature type="region of interest" description="Disordered" evidence="1">
    <location>
        <begin position="601"/>
        <end position="626"/>
    </location>
</feature>
<dbReference type="KEGG" id="psl:Psta_0028"/>
<dbReference type="InterPro" id="IPR024079">
    <property type="entry name" value="MetalloPept_cat_dom_sf"/>
</dbReference>
<feature type="domain" description="DUF5117" evidence="4">
    <location>
        <begin position="130"/>
        <end position="305"/>
    </location>
</feature>
<organism evidence="5 6">
    <name type="scientific">Pirellula staleyi (strain ATCC 27377 / DSM 6068 / ICPB 4128)</name>
    <name type="common">Pirella staleyi</name>
    <dbReference type="NCBI Taxonomy" id="530564"/>
    <lineage>
        <taxon>Bacteria</taxon>
        <taxon>Pseudomonadati</taxon>
        <taxon>Planctomycetota</taxon>
        <taxon>Planctomycetia</taxon>
        <taxon>Pirellulales</taxon>
        <taxon>Pirellulaceae</taxon>
        <taxon>Pirellula</taxon>
    </lineage>
</organism>
<dbReference type="PANTHER" id="PTHR38478:SF1">
    <property type="entry name" value="ZINC DEPENDENT METALLOPROTEASE DOMAIN LIPOPROTEIN"/>
    <property type="match status" value="1"/>
</dbReference>
<evidence type="ECO:0000259" key="4">
    <source>
        <dbReference type="Pfam" id="PF17148"/>
    </source>
</evidence>
<evidence type="ECO:0000313" key="5">
    <source>
        <dbReference type="EMBL" id="ADB14725.1"/>
    </source>
</evidence>